<feature type="transmembrane region" description="Helical" evidence="9">
    <location>
        <begin position="94"/>
        <end position="112"/>
    </location>
</feature>
<accession>T1DSP9</accession>
<evidence type="ECO:0000256" key="4">
    <source>
        <dbReference type="ARBA" id="ARBA00022989"/>
    </source>
</evidence>
<comment type="subcellular location">
    <subcellularLocation>
        <location evidence="1">Cell membrane</location>
        <topology evidence="1">Multi-pass membrane protein</topology>
    </subcellularLocation>
</comment>
<dbReference type="EMBL" id="BAOU01000028">
    <property type="protein sequence ID" value="GAD05369.1"/>
    <property type="molecule type" value="Genomic_DNA"/>
</dbReference>
<feature type="transmembrane region" description="Helical" evidence="9">
    <location>
        <begin position="146"/>
        <end position="164"/>
    </location>
</feature>
<dbReference type="PANTHER" id="PTHR47371:SF3">
    <property type="entry name" value="PHOSPHOGLYCEROL TRANSFERASE I"/>
    <property type="match status" value="1"/>
</dbReference>
<keyword evidence="5 9" id="KW-0472">Membrane</keyword>
<evidence type="ECO:0000313" key="12">
    <source>
        <dbReference type="Proteomes" id="UP000018031"/>
    </source>
</evidence>
<feature type="transmembrane region" description="Helical" evidence="9">
    <location>
        <begin position="63"/>
        <end position="82"/>
    </location>
</feature>
<feature type="binding site" evidence="8">
    <location>
        <position position="504"/>
    </location>
    <ligand>
        <name>Mn(2+)</name>
        <dbReference type="ChEBI" id="CHEBI:29035"/>
    </ligand>
</feature>
<feature type="transmembrane region" description="Helical" evidence="9">
    <location>
        <begin position="12"/>
        <end position="36"/>
    </location>
</feature>
<evidence type="ECO:0000256" key="8">
    <source>
        <dbReference type="PIRSR" id="PIRSR005091-3"/>
    </source>
</evidence>
<proteinExistence type="predicted"/>
<feature type="domain" description="Sulfatase N-terminal" evidence="10">
    <location>
        <begin position="284"/>
        <end position="560"/>
    </location>
</feature>
<dbReference type="PANTHER" id="PTHR47371">
    <property type="entry name" value="LIPOTEICHOIC ACID SYNTHASE"/>
    <property type="match status" value="1"/>
</dbReference>
<dbReference type="InterPro" id="IPR050448">
    <property type="entry name" value="OpgB/LTA_synthase_biosynth"/>
</dbReference>
<dbReference type="GO" id="GO:0005886">
    <property type="term" value="C:plasma membrane"/>
    <property type="evidence" value="ECO:0007669"/>
    <property type="project" value="UniProtKB-SubCell"/>
</dbReference>
<evidence type="ECO:0000256" key="3">
    <source>
        <dbReference type="ARBA" id="ARBA00022692"/>
    </source>
</evidence>
<dbReference type="Gene3D" id="3.30.1120.80">
    <property type="match status" value="1"/>
</dbReference>
<keyword evidence="7" id="KW-0479">Metal-binding</keyword>
<dbReference type="PIRSF" id="PIRSF005091">
    <property type="entry name" value="Mmb_sulf_HI1246"/>
    <property type="match status" value="1"/>
</dbReference>
<evidence type="ECO:0000256" key="7">
    <source>
        <dbReference type="PIRSR" id="PIRSR005091-2"/>
    </source>
</evidence>
<evidence type="ECO:0000256" key="5">
    <source>
        <dbReference type="ARBA" id="ARBA00023136"/>
    </source>
</evidence>
<dbReference type="InterPro" id="IPR000917">
    <property type="entry name" value="Sulfatase_N"/>
</dbReference>
<keyword evidence="3 9" id="KW-0812">Transmembrane</keyword>
<name>T1DSP9_9PORP</name>
<dbReference type="RefSeq" id="WP_023937514.1">
    <property type="nucleotide sequence ID" value="NZ_BAOU01000028.1"/>
</dbReference>
<keyword evidence="7" id="KW-0464">Manganese</keyword>
<evidence type="ECO:0000256" key="6">
    <source>
        <dbReference type="PIRSR" id="PIRSR005091-1"/>
    </source>
</evidence>
<evidence type="ECO:0000256" key="1">
    <source>
        <dbReference type="ARBA" id="ARBA00004651"/>
    </source>
</evidence>
<feature type="transmembrane region" description="Helical" evidence="9">
    <location>
        <begin position="184"/>
        <end position="205"/>
    </location>
</feature>
<feature type="binding site" evidence="7">
    <location>
        <position position="450"/>
    </location>
    <ligand>
        <name>substrate</name>
    </ligand>
</feature>
<dbReference type="SUPFAM" id="SSF53649">
    <property type="entry name" value="Alkaline phosphatase-like"/>
    <property type="match status" value="1"/>
</dbReference>
<evidence type="ECO:0000313" key="11">
    <source>
        <dbReference type="EMBL" id="GAD05369.1"/>
    </source>
</evidence>
<feature type="active site" evidence="6">
    <location>
        <position position="334"/>
    </location>
</feature>
<keyword evidence="2" id="KW-1003">Cell membrane</keyword>
<comment type="caution">
    <text evidence="11">The sequence shown here is derived from an EMBL/GenBank/DDBJ whole genome shotgun (WGS) entry which is preliminary data.</text>
</comment>
<dbReference type="Pfam" id="PF00884">
    <property type="entry name" value="Sulfatase"/>
    <property type="match status" value="1"/>
</dbReference>
<dbReference type="GO" id="GO:0046872">
    <property type="term" value="F:metal ion binding"/>
    <property type="evidence" value="ECO:0007669"/>
    <property type="project" value="UniProtKB-KW"/>
</dbReference>
<dbReference type="InterPro" id="IPR017850">
    <property type="entry name" value="Alkaline_phosphatase_core_sf"/>
</dbReference>
<dbReference type="CDD" id="cd16015">
    <property type="entry name" value="LTA_synthase"/>
    <property type="match status" value="1"/>
</dbReference>
<dbReference type="InterPro" id="IPR012160">
    <property type="entry name" value="LtaS-like"/>
</dbReference>
<sequence>MNKFYFKTSYRSVCLLYNLLLSLVFLNIGRLVFALYNHDYYQHLSPSEVSTAWLGGLRFDASAMAYLCAPFVLIFLFLAFLPNKVYTHKISRRVLRWSFFIPNAMGVILNVGDSGYFPYVLRRTTMSVFQEFSNDSVPLIMGRLLVQYYGLTLLGVGLVFLLWWMTGRVRFQTERESSAIRRIVGASLGSLLIALLFVGAMRGGWAHSLRPITLSNASLYVENTKDRDLVLNTPFCLIRTMGKRVLKEVEYIPQEKAQQLFNGVYQAAPTTDSDSLFGAYRGYNVMIFIVESFSKEHIGALQEDGRGFSPFIDSLIRHEDVLSFPYAFANGRKSIDAMPSILTSVPALGTNFVTSHYSGNEVLGMPRLLSSHGYQHTVFMHGAPNGSMGFDAFAKQVGFREYYGMNEYPEKNDFDGTWGIWDKPFLLQSADELSHKPTPWMACLFTLSNHAPFKVPKEDEGCFPLGSLPQHQCVGYTDSAFKAFFEKAKQQEWYYNTLFVFTADHASQSCRPEYQNTPGSYAVPMLWFAPGKPLTRYHIDTNTIVQQADIYPSINYLLGIEERIVAFGQNMFDPKAPHYALCFDGDYKLMSADRVVSLKESGELKSEHLQTPLLPDTENSVVPDKFLPAVVQNYNSRLIHNRLIQK</sequence>
<reference evidence="12" key="1">
    <citation type="journal article" date="2013" name="Genome">
        <title>Draft Genome Sequences of Porphyromonas crevioricanis JCM 15906T and Porphyromonas cansulci JCM 13913T Isolated from a Canine Oral Cavity.</title>
        <authorList>
            <person name="Sakamoto M."/>
            <person name="Tanaka N."/>
            <person name="Shiwa Y."/>
            <person name="Yoshikawa H."/>
            <person name="Ohkuma M."/>
        </authorList>
    </citation>
    <scope>NUCLEOTIDE SEQUENCE [LARGE SCALE GENOMIC DNA]</scope>
    <source>
        <strain evidence="12">JCM 15906</strain>
    </source>
</reference>
<evidence type="ECO:0000256" key="2">
    <source>
        <dbReference type="ARBA" id="ARBA00022475"/>
    </source>
</evidence>
<evidence type="ECO:0000259" key="10">
    <source>
        <dbReference type="Pfam" id="PF00884"/>
    </source>
</evidence>
<gene>
    <name evidence="11" type="ORF">PORCRE_1069</name>
</gene>
<organism evidence="11 12">
    <name type="scientific">Porphyromonas crevioricanis JCM 15906</name>
    <dbReference type="NCBI Taxonomy" id="1305617"/>
    <lineage>
        <taxon>Bacteria</taxon>
        <taxon>Pseudomonadati</taxon>
        <taxon>Bacteroidota</taxon>
        <taxon>Bacteroidia</taxon>
        <taxon>Bacteroidales</taxon>
        <taxon>Porphyromonadaceae</taxon>
        <taxon>Porphyromonas</taxon>
    </lineage>
</organism>
<protein>
    <recommendedName>
        <fullName evidence="10">Sulfatase N-terminal domain-containing protein</fullName>
    </recommendedName>
</protein>
<keyword evidence="4 9" id="KW-1133">Transmembrane helix</keyword>
<dbReference type="AlphaFoldDB" id="T1DSP9"/>
<feature type="binding site" evidence="8">
    <location>
        <position position="291"/>
    </location>
    <ligand>
        <name>Mn(2+)</name>
        <dbReference type="ChEBI" id="CHEBI:29035"/>
    </ligand>
</feature>
<feature type="binding site" evidence="8">
    <location>
        <position position="505"/>
    </location>
    <ligand>
        <name>Mn(2+)</name>
        <dbReference type="ChEBI" id="CHEBI:29035"/>
    </ligand>
</feature>
<dbReference type="Gene3D" id="3.40.720.10">
    <property type="entry name" value="Alkaline Phosphatase, subunit A"/>
    <property type="match status" value="1"/>
</dbReference>
<evidence type="ECO:0000256" key="9">
    <source>
        <dbReference type="SAM" id="Phobius"/>
    </source>
</evidence>
<dbReference type="Proteomes" id="UP000018031">
    <property type="component" value="Unassembled WGS sequence"/>
</dbReference>
<reference evidence="11 12" key="2">
    <citation type="journal article" date="2013" name="Genome Announc.">
        <title>Draft Genome Sequences of Porphyromonas crevioricanis JCM 15906T and Porphyromonas cansulci JCM 13913T Isolated from a Canine Oral Cavity.</title>
        <authorList>
            <person name="Sakamoto M."/>
            <person name="Tanaka N."/>
            <person name="Shiwa Y."/>
            <person name="Yoshikawa H."/>
            <person name="Ohkuma M."/>
        </authorList>
    </citation>
    <scope>NUCLEOTIDE SEQUENCE [LARGE SCALE GENOMIC DNA]</scope>
    <source>
        <strain evidence="11 12">JCM 15906</strain>
    </source>
</reference>